<dbReference type="Gene3D" id="3.10.290.10">
    <property type="entry name" value="RNA-binding S4 domain"/>
    <property type="match status" value="1"/>
</dbReference>
<evidence type="ECO:0000256" key="1">
    <source>
        <dbReference type="ARBA" id="ARBA00008348"/>
    </source>
</evidence>
<dbReference type="FunCoup" id="A0A061AHI3">
    <property type="interactions" value="280"/>
</dbReference>
<gene>
    <name evidence="5" type="primary">rluB</name>
    <name evidence="5" type="ORF">Aocu_09980</name>
</gene>
<dbReference type="EMBL" id="LK028559">
    <property type="protein sequence ID" value="CDR31071.1"/>
    <property type="molecule type" value="Genomic_DNA"/>
</dbReference>
<dbReference type="InterPro" id="IPR050343">
    <property type="entry name" value="RsuA_PseudoU_synthase"/>
</dbReference>
<dbReference type="InterPro" id="IPR020103">
    <property type="entry name" value="PsdUridine_synth_cat_dom_sf"/>
</dbReference>
<evidence type="ECO:0000256" key="3">
    <source>
        <dbReference type="PROSITE-ProRule" id="PRU00182"/>
    </source>
</evidence>
<dbReference type="STRING" id="35623.Aocu_09980"/>
<comment type="similarity">
    <text evidence="1">Belongs to the pseudouridine synthase RsuA family.</text>
</comment>
<feature type="domain" description="RNA-binding S4" evidence="4">
    <location>
        <begin position="2"/>
        <end position="60"/>
    </location>
</feature>
<dbReference type="InterPro" id="IPR042092">
    <property type="entry name" value="PsdUridine_s_RsuA/RluB/E/F_cat"/>
</dbReference>
<dbReference type="SUPFAM" id="SSF55120">
    <property type="entry name" value="Pseudouridine synthase"/>
    <property type="match status" value="1"/>
</dbReference>
<dbReference type="InterPro" id="IPR020094">
    <property type="entry name" value="TruA/RsuA/RluB/E/F_N"/>
</dbReference>
<evidence type="ECO:0000259" key="4">
    <source>
        <dbReference type="SMART" id="SM00363"/>
    </source>
</evidence>
<dbReference type="Gene3D" id="3.30.70.1560">
    <property type="entry name" value="Alpha-L RNA-binding motif"/>
    <property type="match status" value="1"/>
</dbReference>
<dbReference type="AlphaFoldDB" id="A0A061AHI3"/>
<organism evidence="5 6">
    <name type="scientific">Acholeplasma oculi</name>
    <dbReference type="NCBI Taxonomy" id="35623"/>
    <lineage>
        <taxon>Bacteria</taxon>
        <taxon>Bacillati</taxon>
        <taxon>Mycoplasmatota</taxon>
        <taxon>Mollicutes</taxon>
        <taxon>Acholeplasmatales</taxon>
        <taxon>Acholeplasmataceae</taxon>
        <taxon>Acholeplasma</taxon>
    </lineage>
</organism>
<dbReference type="KEGG" id="aoc:Aocu_09980"/>
<dbReference type="InterPro" id="IPR002942">
    <property type="entry name" value="S4_RNA-bd"/>
</dbReference>
<dbReference type="InterPro" id="IPR036986">
    <property type="entry name" value="S4_RNA-bd_sf"/>
</dbReference>
<dbReference type="FunFam" id="3.10.290.10:FF:000003">
    <property type="entry name" value="Pseudouridine synthase"/>
    <property type="match status" value="1"/>
</dbReference>
<reference evidence="6" key="1">
    <citation type="submission" date="2014-05" db="EMBL/GenBank/DDBJ databases">
        <authorList>
            <person name="Kube M."/>
        </authorList>
    </citation>
    <scope>NUCLEOTIDE SEQUENCE [LARGE SCALE GENOMIC DNA]</scope>
</reference>
<dbReference type="PANTHER" id="PTHR47683">
    <property type="entry name" value="PSEUDOURIDINE SYNTHASE FAMILY PROTEIN-RELATED"/>
    <property type="match status" value="1"/>
</dbReference>
<dbReference type="PATRIC" id="fig|35623.3.peg.998"/>
<dbReference type="OrthoDB" id="9807213at2"/>
<dbReference type="SUPFAM" id="SSF55174">
    <property type="entry name" value="Alpha-L RNA-binding motif"/>
    <property type="match status" value="1"/>
</dbReference>
<dbReference type="PANTHER" id="PTHR47683:SF2">
    <property type="entry name" value="RNA-BINDING S4 DOMAIN-CONTAINING PROTEIN"/>
    <property type="match status" value="1"/>
</dbReference>
<dbReference type="RefSeq" id="WP_045749528.1">
    <property type="nucleotide sequence ID" value="NZ_FUZK01000001.1"/>
</dbReference>
<dbReference type="InterPro" id="IPR006145">
    <property type="entry name" value="PsdUridine_synth_RsuA/RluA"/>
</dbReference>
<dbReference type="CDD" id="cd00165">
    <property type="entry name" value="S4"/>
    <property type="match status" value="1"/>
</dbReference>
<dbReference type="Proteomes" id="UP000032434">
    <property type="component" value="Chromosome 1"/>
</dbReference>
<evidence type="ECO:0000313" key="5">
    <source>
        <dbReference type="EMBL" id="CDR31071.1"/>
    </source>
</evidence>
<accession>A0A061AHI3</accession>
<dbReference type="GO" id="GO:0000455">
    <property type="term" value="P:enzyme-directed rRNA pseudouridine synthesis"/>
    <property type="evidence" value="ECO:0007669"/>
    <property type="project" value="UniProtKB-ARBA"/>
</dbReference>
<proteinExistence type="inferred from homology"/>
<dbReference type="InParanoid" id="A0A061AHI3"/>
<dbReference type="GO" id="GO:0120159">
    <property type="term" value="F:rRNA pseudouridine synthase activity"/>
    <property type="evidence" value="ECO:0007669"/>
    <property type="project" value="UniProtKB-ARBA"/>
</dbReference>
<dbReference type="Gene3D" id="3.30.70.580">
    <property type="entry name" value="Pseudouridine synthase I, catalytic domain, N-terminal subdomain"/>
    <property type="match status" value="1"/>
</dbReference>
<dbReference type="PROSITE" id="PS50889">
    <property type="entry name" value="S4"/>
    <property type="match status" value="1"/>
</dbReference>
<dbReference type="SMART" id="SM00363">
    <property type="entry name" value="S4"/>
    <property type="match status" value="1"/>
</dbReference>
<dbReference type="GO" id="GO:0003723">
    <property type="term" value="F:RNA binding"/>
    <property type="evidence" value="ECO:0007669"/>
    <property type="project" value="UniProtKB-KW"/>
</dbReference>
<keyword evidence="6" id="KW-1185">Reference proteome</keyword>
<dbReference type="HOGENOM" id="CLU_024979_1_2_14"/>
<name>A0A061AHI3_9MOLU</name>
<dbReference type="Pfam" id="PF01479">
    <property type="entry name" value="S4"/>
    <property type="match status" value="1"/>
</dbReference>
<evidence type="ECO:0000256" key="2">
    <source>
        <dbReference type="ARBA" id="ARBA00023235"/>
    </source>
</evidence>
<evidence type="ECO:0000313" key="6">
    <source>
        <dbReference type="Proteomes" id="UP000032434"/>
    </source>
</evidence>
<dbReference type="Pfam" id="PF00849">
    <property type="entry name" value="PseudoU_synth_2"/>
    <property type="match status" value="1"/>
</dbReference>
<keyword evidence="3" id="KW-0694">RNA-binding</keyword>
<keyword evidence="2" id="KW-0413">Isomerase</keyword>
<protein>
    <submittedName>
        <fullName evidence="5">Ribosomal large subunit pseudouridine synthase B, RluB</fullName>
    </submittedName>
</protein>
<sequence>MERLSKVLAHAGVASRRKSEEMIQNGLVTVNGQVVTLLGFKVSQKDEILVNGKPIDKETLVYFLMNKPTGYLSTSTDALKRRNVTDLLLPEDKDYRLYPIHKLEYDAAGLLIITNDGDLTKHLTQPNIELKMEYNVRLKGIMIREKLRELRRGIVLGKKMIEFIDIAIFELDKKNQSTLVRFVCKDVTSKELREVFEKLGHPIKNMTRIGFDTLNLEGVARGGYRRLKVQEVKYLFRDLSTNTK</sequence>